<comment type="subcellular location">
    <subcellularLocation>
        <location evidence="1">Cell projection</location>
        <location evidence="1">Cilium</location>
    </subcellularLocation>
</comment>
<evidence type="ECO:0000313" key="8">
    <source>
        <dbReference type="EMBL" id="OQR94075.1"/>
    </source>
</evidence>
<dbReference type="AlphaFoldDB" id="A0A1V9Z7V1"/>
<gene>
    <name evidence="8" type="ORF">THRCLA_08255</name>
</gene>
<comment type="similarity">
    <text evidence="2">Belongs to the CFAP157 family.</text>
</comment>
<proteinExistence type="inferred from homology"/>
<accession>A0A1V9Z7V1</accession>
<evidence type="ECO:0000256" key="2">
    <source>
        <dbReference type="ARBA" id="ARBA00010841"/>
    </source>
</evidence>
<dbReference type="GO" id="GO:0008017">
    <property type="term" value="F:microtubule binding"/>
    <property type="evidence" value="ECO:0007669"/>
    <property type="project" value="TreeGrafter"/>
</dbReference>
<evidence type="ECO:0000256" key="1">
    <source>
        <dbReference type="ARBA" id="ARBA00004138"/>
    </source>
</evidence>
<dbReference type="STRING" id="74557.A0A1V9Z7V1"/>
<dbReference type="GO" id="GO:0036064">
    <property type="term" value="C:ciliary basal body"/>
    <property type="evidence" value="ECO:0007669"/>
    <property type="project" value="TreeGrafter"/>
</dbReference>
<feature type="coiled-coil region" evidence="7">
    <location>
        <begin position="313"/>
        <end position="354"/>
    </location>
</feature>
<evidence type="ECO:0000256" key="6">
    <source>
        <dbReference type="ARBA" id="ARBA00023273"/>
    </source>
</evidence>
<feature type="coiled-coil region" evidence="7">
    <location>
        <begin position="138"/>
        <end position="198"/>
    </location>
</feature>
<evidence type="ECO:0000256" key="3">
    <source>
        <dbReference type="ARBA" id="ARBA00014087"/>
    </source>
</evidence>
<keyword evidence="6" id="KW-0966">Cell projection</keyword>
<evidence type="ECO:0000256" key="5">
    <source>
        <dbReference type="ARBA" id="ARBA00023069"/>
    </source>
</evidence>
<keyword evidence="4 7" id="KW-0175">Coiled coil</keyword>
<keyword evidence="9" id="KW-1185">Reference proteome</keyword>
<reference evidence="8 9" key="1">
    <citation type="journal article" date="2014" name="Genome Biol. Evol.">
        <title>The secreted proteins of Achlya hypogyna and Thraustotheca clavata identify the ancestral oomycete secretome and reveal gene acquisitions by horizontal gene transfer.</title>
        <authorList>
            <person name="Misner I."/>
            <person name="Blouin N."/>
            <person name="Leonard G."/>
            <person name="Richards T.A."/>
            <person name="Lane C.E."/>
        </authorList>
    </citation>
    <scope>NUCLEOTIDE SEQUENCE [LARGE SCALE GENOMIC DNA]</scope>
    <source>
        <strain evidence="8 9">ATCC 34112</strain>
    </source>
</reference>
<dbReference type="Proteomes" id="UP000243217">
    <property type="component" value="Unassembled WGS sequence"/>
</dbReference>
<dbReference type="InterPro" id="IPR038844">
    <property type="entry name" value="CFAP157"/>
</dbReference>
<dbReference type="EMBL" id="JNBS01002208">
    <property type="protein sequence ID" value="OQR94075.1"/>
    <property type="molecule type" value="Genomic_DNA"/>
</dbReference>
<evidence type="ECO:0000313" key="9">
    <source>
        <dbReference type="Proteomes" id="UP000243217"/>
    </source>
</evidence>
<sequence>MTDAPAVPKVRDIGSIALEALGKIDTVLAFELSVMNDHMKTMEQENALLKAENNTLKAKLLQQREDEADIYFYLHKKLDGNYEVISQLENEIESVKREKTTMEEQYNSDLAAKTEQFSKEKKDWSERMESAESTLHALELFQERKTALENTLDQLESQLTREKDQHRQQLMDIERKNIQEKERIKKEMLVKIKENKQNLLAMTEDQLHTTTKRTMMENDQMISELQYQSKETEKLLAKYKAIEAEVTQLRLQLKLNKETEVEMAKRTHFYQKLIKKLNERAQSDQIAAKNHQALLNQEDSSKADVNRANEAMISILNEKTTQLEKQLQALSSELTDTREQLEAARREKVQFLGEQDDTLRFLSTAIHDITHQLALTPTNKFTPKEWQAGDIIPARLDDLAPTDIKKVLQMLFGKLHAYQAKVVQICSAKSDTNRENLEKQFGVELPPISPPLTSSSGRDQLDILSELANRGDSVQSATRNEKNIYNDAGELRQRSIACQTLPCWTEFRRHGRQQNQSHPVSVCKKTSQTTKPYRNQRVNEKKLRISEWPEQFPVITNRREENTFDFSKVNGTLQNVLPPPRTLVKKRIFLPPAPQIHSQYS</sequence>
<dbReference type="OrthoDB" id="166611at2759"/>
<comment type="caution">
    <text evidence="8">The sequence shown here is derived from an EMBL/GenBank/DDBJ whole genome shotgun (WGS) entry which is preliminary data.</text>
</comment>
<keyword evidence="5" id="KW-0969">Cilium</keyword>
<evidence type="ECO:0000256" key="7">
    <source>
        <dbReference type="SAM" id="Coils"/>
    </source>
</evidence>
<dbReference type="PANTHER" id="PTHR31954:SF1">
    <property type="entry name" value="CILIA- AND FLAGELLA-ASSOCIATED PROTEIN 157"/>
    <property type="match status" value="1"/>
</dbReference>
<name>A0A1V9Z7V1_9STRA</name>
<dbReference type="PANTHER" id="PTHR31954">
    <property type="entry name" value="CILIA- AND FLAGELLA-ASSOCIATED PROTEIN 157"/>
    <property type="match status" value="1"/>
</dbReference>
<evidence type="ECO:0000256" key="4">
    <source>
        <dbReference type="ARBA" id="ARBA00023054"/>
    </source>
</evidence>
<feature type="coiled-coil region" evidence="7">
    <location>
        <begin position="32"/>
        <end position="105"/>
    </location>
</feature>
<organism evidence="8 9">
    <name type="scientific">Thraustotheca clavata</name>
    <dbReference type="NCBI Taxonomy" id="74557"/>
    <lineage>
        <taxon>Eukaryota</taxon>
        <taxon>Sar</taxon>
        <taxon>Stramenopiles</taxon>
        <taxon>Oomycota</taxon>
        <taxon>Saprolegniomycetes</taxon>
        <taxon>Saprolegniales</taxon>
        <taxon>Achlyaceae</taxon>
        <taxon>Thraustotheca</taxon>
    </lineage>
</organism>
<protein>
    <recommendedName>
        <fullName evidence="3">Cilia- and flagella-associated protein 157</fullName>
    </recommendedName>
</protein>